<evidence type="ECO:0000259" key="2">
    <source>
        <dbReference type="Pfam" id="PF13966"/>
    </source>
</evidence>
<dbReference type="AlphaFoldDB" id="A0A453AW05"/>
<organism evidence="3 4">
    <name type="scientific">Aegilops tauschii subsp. strangulata</name>
    <name type="common">Goatgrass</name>
    <dbReference type="NCBI Taxonomy" id="200361"/>
    <lineage>
        <taxon>Eukaryota</taxon>
        <taxon>Viridiplantae</taxon>
        <taxon>Streptophyta</taxon>
        <taxon>Embryophyta</taxon>
        <taxon>Tracheophyta</taxon>
        <taxon>Spermatophyta</taxon>
        <taxon>Magnoliopsida</taxon>
        <taxon>Liliopsida</taxon>
        <taxon>Poales</taxon>
        <taxon>Poaceae</taxon>
        <taxon>BOP clade</taxon>
        <taxon>Pooideae</taxon>
        <taxon>Triticodae</taxon>
        <taxon>Triticeae</taxon>
        <taxon>Triticinae</taxon>
        <taxon>Aegilops</taxon>
    </lineage>
</organism>
<reference evidence="4" key="1">
    <citation type="journal article" date="2014" name="Science">
        <title>Ancient hybridizations among the ancestral genomes of bread wheat.</title>
        <authorList>
            <consortium name="International Wheat Genome Sequencing Consortium,"/>
            <person name="Marcussen T."/>
            <person name="Sandve S.R."/>
            <person name="Heier L."/>
            <person name="Spannagl M."/>
            <person name="Pfeifer M."/>
            <person name="Jakobsen K.S."/>
            <person name="Wulff B.B."/>
            <person name="Steuernagel B."/>
            <person name="Mayer K.F."/>
            <person name="Olsen O.A."/>
        </authorList>
    </citation>
    <scope>NUCLEOTIDE SEQUENCE [LARGE SCALE GENOMIC DNA]</scope>
    <source>
        <strain evidence="4">cv. AL8/78</strain>
    </source>
</reference>
<keyword evidence="4" id="KW-1185">Reference proteome</keyword>
<dbReference type="STRING" id="200361.A0A453AW05"/>
<reference evidence="4" key="2">
    <citation type="journal article" date="2017" name="Nat. Plants">
        <title>The Aegilops tauschii genome reveals multiple impacts of transposons.</title>
        <authorList>
            <person name="Zhao G."/>
            <person name="Zou C."/>
            <person name="Li K."/>
            <person name="Wang K."/>
            <person name="Li T."/>
            <person name="Gao L."/>
            <person name="Zhang X."/>
            <person name="Wang H."/>
            <person name="Yang Z."/>
            <person name="Liu X."/>
            <person name="Jiang W."/>
            <person name="Mao L."/>
            <person name="Kong X."/>
            <person name="Jiao Y."/>
            <person name="Jia J."/>
        </authorList>
    </citation>
    <scope>NUCLEOTIDE SEQUENCE [LARGE SCALE GENOMIC DNA]</scope>
    <source>
        <strain evidence="4">cv. AL8/78</strain>
    </source>
</reference>
<reference evidence="3" key="4">
    <citation type="submission" date="2019-03" db="UniProtKB">
        <authorList>
            <consortium name="EnsemblPlants"/>
        </authorList>
    </citation>
    <scope>IDENTIFICATION</scope>
</reference>
<evidence type="ECO:0008006" key="5">
    <source>
        <dbReference type="Google" id="ProtNLM"/>
    </source>
</evidence>
<dbReference type="SUPFAM" id="SSF53098">
    <property type="entry name" value="Ribonuclease H-like"/>
    <property type="match status" value="1"/>
</dbReference>
<feature type="domain" description="RNase H type-1" evidence="1">
    <location>
        <begin position="318"/>
        <end position="435"/>
    </location>
</feature>
<sequence>MRRALCSVQLMVNQKVRIWRDRWVAREPTGGLISARGRCRLKWVSELMDFRGNWDLEKLQQYFLPVDIVEILKIRPSPRFGEDFLAWAPERNGIFTVRSAYKLASDEASNHQEHSSSSSPDGTRAVWNHIWKSLVPPKVQSFAWRLATDSLANWTNKVKRKLEVSPLCPVCGREDEDSFHVFCSCNHAVILWKLMAKVWNLPSRTMLKHVGPDWFIHLLAETNEEGRAFVMMLFWRIWFVRNELVHHKRPPPMEVSVCFLSSYLSSLSAINSNPSDDPIKGKAILDTGLEKSHKRLQSDVAADALWAKPSIGRVKLNTDASVLGEEAGCGMILRDHEGSIIFSSCRHIYGCNDVLEAELLALREGISLAILWSMLPLDIESDCLQAVQMIVGGSSNKSKFAFIVKEIIGIMEERSSCITHSRRCCNLASHSLANFGRTQRRPVVWLGSGPEVVRDIIERECNPVNGAE</sequence>
<dbReference type="PANTHER" id="PTHR47074:SF76">
    <property type="entry name" value="RNASE H TYPE-1 DOMAIN-CONTAINING PROTEIN"/>
    <property type="match status" value="1"/>
</dbReference>
<dbReference type="PANTHER" id="PTHR47074">
    <property type="entry name" value="BNAC02G40300D PROTEIN"/>
    <property type="match status" value="1"/>
</dbReference>
<evidence type="ECO:0000313" key="3">
    <source>
        <dbReference type="EnsemblPlants" id="AET2Gv20277400.1"/>
    </source>
</evidence>
<dbReference type="InterPro" id="IPR044730">
    <property type="entry name" value="RNase_H-like_dom_plant"/>
</dbReference>
<reference evidence="3" key="5">
    <citation type="journal article" date="2021" name="G3 (Bethesda)">
        <title>Aegilops tauschii genome assembly Aet v5.0 features greater sequence contiguity and improved annotation.</title>
        <authorList>
            <person name="Wang L."/>
            <person name="Zhu T."/>
            <person name="Rodriguez J.C."/>
            <person name="Deal K.R."/>
            <person name="Dubcovsky J."/>
            <person name="McGuire P.E."/>
            <person name="Lux T."/>
            <person name="Spannagl M."/>
            <person name="Mayer K.F.X."/>
            <person name="Baldrich P."/>
            <person name="Meyers B.C."/>
            <person name="Huo N."/>
            <person name="Gu Y.Q."/>
            <person name="Zhou H."/>
            <person name="Devos K.M."/>
            <person name="Bennetzen J.L."/>
            <person name="Unver T."/>
            <person name="Budak H."/>
            <person name="Gulick P.J."/>
            <person name="Galiba G."/>
            <person name="Kalapos B."/>
            <person name="Nelson D.R."/>
            <person name="Li P."/>
            <person name="You F.M."/>
            <person name="Luo M.C."/>
            <person name="Dvorak J."/>
        </authorList>
    </citation>
    <scope>NUCLEOTIDE SEQUENCE [LARGE SCALE GENOMIC DNA]</scope>
    <source>
        <strain evidence="3">cv. AL8/78</strain>
    </source>
</reference>
<dbReference type="Gene3D" id="3.30.420.10">
    <property type="entry name" value="Ribonuclease H-like superfamily/Ribonuclease H"/>
    <property type="match status" value="1"/>
</dbReference>
<dbReference type="CDD" id="cd06222">
    <property type="entry name" value="RNase_H_like"/>
    <property type="match status" value="1"/>
</dbReference>
<dbReference type="Proteomes" id="UP000015105">
    <property type="component" value="Chromosome 2D"/>
</dbReference>
<protein>
    <recommendedName>
        <fullName evidence="5">Reverse transcriptase zinc-binding domain-containing protein</fullName>
    </recommendedName>
</protein>
<dbReference type="GO" id="GO:0003676">
    <property type="term" value="F:nucleic acid binding"/>
    <property type="evidence" value="ECO:0007669"/>
    <property type="project" value="InterPro"/>
</dbReference>
<proteinExistence type="predicted"/>
<evidence type="ECO:0000259" key="1">
    <source>
        <dbReference type="Pfam" id="PF13456"/>
    </source>
</evidence>
<dbReference type="Pfam" id="PF13966">
    <property type="entry name" value="zf-RVT"/>
    <property type="match status" value="1"/>
</dbReference>
<accession>A0A453AW05</accession>
<dbReference type="InterPro" id="IPR026960">
    <property type="entry name" value="RVT-Znf"/>
</dbReference>
<feature type="domain" description="Reverse transcriptase zinc-binding" evidence="2">
    <location>
        <begin position="95"/>
        <end position="192"/>
    </location>
</feature>
<dbReference type="EnsemblPlants" id="AET2Gv20277400.1">
    <property type="protein sequence ID" value="AET2Gv20277400.1"/>
    <property type="gene ID" value="AET2Gv20277400"/>
</dbReference>
<dbReference type="InterPro" id="IPR052929">
    <property type="entry name" value="RNase_H-like_EbsB-rel"/>
</dbReference>
<evidence type="ECO:0000313" key="4">
    <source>
        <dbReference type="Proteomes" id="UP000015105"/>
    </source>
</evidence>
<name>A0A453AW05_AEGTS</name>
<dbReference type="InterPro" id="IPR012337">
    <property type="entry name" value="RNaseH-like_sf"/>
</dbReference>
<dbReference type="InterPro" id="IPR036397">
    <property type="entry name" value="RNaseH_sf"/>
</dbReference>
<dbReference type="GO" id="GO:0004523">
    <property type="term" value="F:RNA-DNA hybrid ribonuclease activity"/>
    <property type="evidence" value="ECO:0007669"/>
    <property type="project" value="InterPro"/>
</dbReference>
<dbReference type="Pfam" id="PF13456">
    <property type="entry name" value="RVT_3"/>
    <property type="match status" value="1"/>
</dbReference>
<reference evidence="3" key="3">
    <citation type="journal article" date="2017" name="Nature">
        <title>Genome sequence of the progenitor of the wheat D genome Aegilops tauschii.</title>
        <authorList>
            <person name="Luo M.C."/>
            <person name="Gu Y.Q."/>
            <person name="Puiu D."/>
            <person name="Wang H."/>
            <person name="Twardziok S.O."/>
            <person name="Deal K.R."/>
            <person name="Huo N."/>
            <person name="Zhu T."/>
            <person name="Wang L."/>
            <person name="Wang Y."/>
            <person name="McGuire P.E."/>
            <person name="Liu S."/>
            <person name="Long H."/>
            <person name="Ramasamy R.K."/>
            <person name="Rodriguez J.C."/>
            <person name="Van S.L."/>
            <person name="Yuan L."/>
            <person name="Wang Z."/>
            <person name="Xia Z."/>
            <person name="Xiao L."/>
            <person name="Anderson O.D."/>
            <person name="Ouyang S."/>
            <person name="Liang Y."/>
            <person name="Zimin A.V."/>
            <person name="Pertea G."/>
            <person name="Qi P."/>
            <person name="Bennetzen J.L."/>
            <person name="Dai X."/>
            <person name="Dawson M.W."/>
            <person name="Muller H.G."/>
            <person name="Kugler K."/>
            <person name="Rivarola-Duarte L."/>
            <person name="Spannagl M."/>
            <person name="Mayer K.F.X."/>
            <person name="Lu F.H."/>
            <person name="Bevan M.W."/>
            <person name="Leroy P."/>
            <person name="Li P."/>
            <person name="You F.M."/>
            <person name="Sun Q."/>
            <person name="Liu Z."/>
            <person name="Lyons E."/>
            <person name="Wicker T."/>
            <person name="Salzberg S.L."/>
            <person name="Devos K.M."/>
            <person name="Dvorak J."/>
        </authorList>
    </citation>
    <scope>NUCLEOTIDE SEQUENCE [LARGE SCALE GENOMIC DNA]</scope>
    <source>
        <strain evidence="3">cv. AL8/78</strain>
    </source>
</reference>
<dbReference type="Gramene" id="AET2Gv20277400.1">
    <property type="protein sequence ID" value="AET2Gv20277400.1"/>
    <property type="gene ID" value="AET2Gv20277400"/>
</dbReference>
<dbReference type="InterPro" id="IPR002156">
    <property type="entry name" value="RNaseH_domain"/>
</dbReference>